<evidence type="ECO:0000256" key="6">
    <source>
        <dbReference type="ARBA" id="ARBA00022679"/>
    </source>
</evidence>
<evidence type="ECO:0000259" key="16">
    <source>
        <dbReference type="PROSITE" id="PS50885"/>
    </source>
</evidence>
<dbReference type="SMART" id="SM00388">
    <property type="entry name" value="HisKA"/>
    <property type="match status" value="1"/>
</dbReference>
<dbReference type="AlphaFoldDB" id="A0AAW8T1V2"/>
<evidence type="ECO:0000259" key="15">
    <source>
        <dbReference type="PROSITE" id="PS50109"/>
    </source>
</evidence>
<keyword evidence="10" id="KW-0067">ATP-binding</keyword>
<keyword evidence="12" id="KW-0902">Two-component regulatory system</keyword>
<dbReference type="Pfam" id="PF00512">
    <property type="entry name" value="HisKA"/>
    <property type="match status" value="1"/>
</dbReference>
<dbReference type="FunFam" id="3.30.565.10:FF:000006">
    <property type="entry name" value="Sensor histidine kinase WalK"/>
    <property type="match status" value="1"/>
</dbReference>
<keyword evidence="9 17" id="KW-0418">Kinase</keyword>
<protein>
    <recommendedName>
        <fullName evidence="3">histidine kinase</fullName>
        <ecNumber evidence="3">2.7.13.3</ecNumber>
    </recommendedName>
</protein>
<dbReference type="CDD" id="cd00082">
    <property type="entry name" value="HisKA"/>
    <property type="match status" value="1"/>
</dbReference>
<dbReference type="InterPro" id="IPR003594">
    <property type="entry name" value="HATPase_dom"/>
</dbReference>
<dbReference type="Pfam" id="PF02518">
    <property type="entry name" value="HATPase_c"/>
    <property type="match status" value="1"/>
</dbReference>
<dbReference type="PANTHER" id="PTHR45528:SF1">
    <property type="entry name" value="SENSOR HISTIDINE KINASE CPXA"/>
    <property type="match status" value="1"/>
</dbReference>
<keyword evidence="6" id="KW-0808">Transferase</keyword>
<evidence type="ECO:0000256" key="11">
    <source>
        <dbReference type="ARBA" id="ARBA00022989"/>
    </source>
</evidence>
<dbReference type="InterPro" id="IPR050398">
    <property type="entry name" value="HssS/ArlS-like"/>
</dbReference>
<dbReference type="SMART" id="SM00387">
    <property type="entry name" value="HATPase_c"/>
    <property type="match status" value="1"/>
</dbReference>
<evidence type="ECO:0000256" key="4">
    <source>
        <dbReference type="ARBA" id="ARBA00022475"/>
    </source>
</evidence>
<dbReference type="GO" id="GO:0005524">
    <property type="term" value="F:ATP binding"/>
    <property type="evidence" value="ECO:0007669"/>
    <property type="project" value="UniProtKB-KW"/>
</dbReference>
<dbReference type="PANTHER" id="PTHR45528">
    <property type="entry name" value="SENSOR HISTIDINE KINASE CPXA"/>
    <property type="match status" value="1"/>
</dbReference>
<proteinExistence type="predicted"/>
<dbReference type="InterPro" id="IPR036097">
    <property type="entry name" value="HisK_dim/P_sf"/>
</dbReference>
<dbReference type="PROSITE" id="PS50109">
    <property type="entry name" value="HIS_KIN"/>
    <property type="match status" value="1"/>
</dbReference>
<keyword evidence="4" id="KW-1003">Cell membrane</keyword>
<evidence type="ECO:0000256" key="13">
    <source>
        <dbReference type="ARBA" id="ARBA00023136"/>
    </source>
</evidence>
<dbReference type="GO" id="GO:0000155">
    <property type="term" value="F:phosphorelay sensor kinase activity"/>
    <property type="evidence" value="ECO:0007669"/>
    <property type="project" value="InterPro"/>
</dbReference>
<gene>
    <name evidence="17" type="ORF">P7D78_09660</name>
</gene>
<reference evidence="17" key="1">
    <citation type="submission" date="2023-03" db="EMBL/GenBank/DDBJ databases">
        <authorList>
            <person name="Shen W."/>
            <person name="Cai J."/>
        </authorList>
    </citation>
    <scope>NUCLEOTIDE SEQUENCE</scope>
    <source>
        <strain evidence="17">B646-2</strain>
    </source>
</reference>
<dbReference type="CDD" id="cd06225">
    <property type="entry name" value="HAMP"/>
    <property type="match status" value="1"/>
</dbReference>
<keyword evidence="13 14" id="KW-0472">Membrane</keyword>
<dbReference type="InterPro" id="IPR003660">
    <property type="entry name" value="HAMP_dom"/>
</dbReference>
<name>A0AAW8T1V2_9ENTE</name>
<accession>A0AAW8T1V2</accession>
<sequence length="486" mass="55508">MTIRQRLYFSNILMIVMPIVLTGIVLGGLFFIFSETFGSDFINQWQENELYTKEYDRIEALQKKFQVEDPTQAQLIQALDDLNKEQPASEVVSVLLYDSDRALLQRRGTYQEDSIVKSMLDNPDQHTLVVNKVLMNRITIGQFQVLLVNQNYHMNLEEQLLDNKRMIFLVVLLIVVCVILFVVLTNYILSRFIFRPINDGLTVLLQGVQQIRDGNLSWRTDYQEEDEFRPVVNSLNEMAERLEILVTEQEKNSENRKELIAGISHDLRTPLTAIKAYVEGLEKGIATTPAMKEKYLKTITKKTDELTHLVDQLFLFSKVDLGDFALRIQNVTIGKYLADLIEGVTEEYRQRGLKITLGVHSYQTQAAVDPEQLRTVFINIIENTVKYGHPSDNQLLIEQYEESEKIVITFSDNGPGVPWPQQKNLFDVFYRGDKARTQSGEGSGLGLAIARRVIESQGGEIEARDSSKGGLQIRIQLPISKDAPTK</sequence>
<dbReference type="GO" id="GO:0005886">
    <property type="term" value="C:plasma membrane"/>
    <property type="evidence" value="ECO:0007669"/>
    <property type="project" value="UniProtKB-SubCell"/>
</dbReference>
<dbReference type="RefSeq" id="WP_010743659.1">
    <property type="nucleotide sequence ID" value="NZ_BTSP01000015.1"/>
</dbReference>
<comment type="catalytic activity">
    <reaction evidence="1">
        <text>ATP + protein L-histidine = ADP + protein N-phospho-L-histidine.</text>
        <dbReference type="EC" id="2.7.13.3"/>
    </reaction>
</comment>
<evidence type="ECO:0000256" key="14">
    <source>
        <dbReference type="SAM" id="Phobius"/>
    </source>
</evidence>
<feature type="domain" description="Histidine kinase" evidence="15">
    <location>
        <begin position="262"/>
        <end position="481"/>
    </location>
</feature>
<comment type="caution">
    <text evidence="17">The sequence shown here is derived from an EMBL/GenBank/DDBJ whole genome shotgun (WGS) entry which is preliminary data.</text>
</comment>
<dbReference type="PRINTS" id="PR00344">
    <property type="entry name" value="BCTRLSENSOR"/>
</dbReference>
<dbReference type="SMART" id="SM00304">
    <property type="entry name" value="HAMP"/>
    <property type="match status" value="1"/>
</dbReference>
<keyword evidence="11 14" id="KW-1133">Transmembrane helix</keyword>
<dbReference type="InterPro" id="IPR003661">
    <property type="entry name" value="HisK_dim/P_dom"/>
</dbReference>
<evidence type="ECO:0000256" key="9">
    <source>
        <dbReference type="ARBA" id="ARBA00022777"/>
    </source>
</evidence>
<dbReference type="InterPro" id="IPR036890">
    <property type="entry name" value="HATPase_C_sf"/>
</dbReference>
<dbReference type="Pfam" id="PF00672">
    <property type="entry name" value="HAMP"/>
    <property type="match status" value="1"/>
</dbReference>
<dbReference type="Gene3D" id="6.10.340.10">
    <property type="match status" value="1"/>
</dbReference>
<dbReference type="Gene3D" id="1.10.287.130">
    <property type="match status" value="1"/>
</dbReference>
<dbReference type="InterPro" id="IPR005467">
    <property type="entry name" value="His_kinase_dom"/>
</dbReference>
<evidence type="ECO:0000256" key="5">
    <source>
        <dbReference type="ARBA" id="ARBA00022553"/>
    </source>
</evidence>
<evidence type="ECO:0000256" key="7">
    <source>
        <dbReference type="ARBA" id="ARBA00022692"/>
    </source>
</evidence>
<comment type="subcellular location">
    <subcellularLocation>
        <location evidence="2">Cell membrane</location>
        <topology evidence="2">Multi-pass membrane protein</topology>
    </subcellularLocation>
</comment>
<evidence type="ECO:0000256" key="8">
    <source>
        <dbReference type="ARBA" id="ARBA00022741"/>
    </source>
</evidence>
<evidence type="ECO:0000256" key="2">
    <source>
        <dbReference type="ARBA" id="ARBA00004651"/>
    </source>
</evidence>
<dbReference type="FunFam" id="1.10.287.130:FF:000001">
    <property type="entry name" value="Two-component sensor histidine kinase"/>
    <property type="match status" value="1"/>
</dbReference>
<dbReference type="SUPFAM" id="SSF55874">
    <property type="entry name" value="ATPase domain of HSP90 chaperone/DNA topoisomerase II/histidine kinase"/>
    <property type="match status" value="1"/>
</dbReference>
<feature type="domain" description="HAMP" evidence="16">
    <location>
        <begin position="195"/>
        <end position="247"/>
    </location>
</feature>
<dbReference type="Gene3D" id="3.30.565.10">
    <property type="entry name" value="Histidine kinase-like ATPase, C-terminal domain"/>
    <property type="match status" value="1"/>
</dbReference>
<dbReference type="EC" id="2.7.13.3" evidence="3"/>
<feature type="transmembrane region" description="Helical" evidence="14">
    <location>
        <begin position="12"/>
        <end position="33"/>
    </location>
</feature>
<dbReference type="SUPFAM" id="SSF47384">
    <property type="entry name" value="Homodimeric domain of signal transducing histidine kinase"/>
    <property type="match status" value="1"/>
</dbReference>
<evidence type="ECO:0000256" key="10">
    <source>
        <dbReference type="ARBA" id="ARBA00022840"/>
    </source>
</evidence>
<evidence type="ECO:0000256" key="12">
    <source>
        <dbReference type="ARBA" id="ARBA00023012"/>
    </source>
</evidence>
<evidence type="ECO:0000313" key="18">
    <source>
        <dbReference type="Proteomes" id="UP001249240"/>
    </source>
</evidence>
<dbReference type="PROSITE" id="PS50885">
    <property type="entry name" value="HAMP"/>
    <property type="match status" value="1"/>
</dbReference>
<feature type="transmembrane region" description="Helical" evidence="14">
    <location>
        <begin position="166"/>
        <end position="189"/>
    </location>
</feature>
<organism evidence="17 18">
    <name type="scientific">Enterococcus raffinosus</name>
    <dbReference type="NCBI Taxonomy" id="71452"/>
    <lineage>
        <taxon>Bacteria</taxon>
        <taxon>Bacillati</taxon>
        <taxon>Bacillota</taxon>
        <taxon>Bacilli</taxon>
        <taxon>Lactobacillales</taxon>
        <taxon>Enterococcaceae</taxon>
        <taxon>Enterococcus</taxon>
    </lineage>
</organism>
<evidence type="ECO:0000256" key="3">
    <source>
        <dbReference type="ARBA" id="ARBA00012438"/>
    </source>
</evidence>
<evidence type="ECO:0000313" key="17">
    <source>
        <dbReference type="EMBL" id="MDT2538392.1"/>
    </source>
</evidence>
<dbReference type="InterPro" id="IPR004358">
    <property type="entry name" value="Sig_transdc_His_kin-like_C"/>
</dbReference>
<evidence type="ECO:0000256" key="1">
    <source>
        <dbReference type="ARBA" id="ARBA00000085"/>
    </source>
</evidence>
<keyword evidence="8" id="KW-0547">Nucleotide-binding</keyword>
<dbReference type="EMBL" id="JARPXM010000008">
    <property type="protein sequence ID" value="MDT2538392.1"/>
    <property type="molecule type" value="Genomic_DNA"/>
</dbReference>
<dbReference type="Proteomes" id="UP001249240">
    <property type="component" value="Unassembled WGS sequence"/>
</dbReference>
<keyword evidence="7 14" id="KW-0812">Transmembrane</keyword>
<dbReference type="SUPFAM" id="SSF158472">
    <property type="entry name" value="HAMP domain-like"/>
    <property type="match status" value="1"/>
</dbReference>
<keyword evidence="5" id="KW-0597">Phosphoprotein</keyword>